<sequence length="381" mass="40574">MAKTVLILGGAYAGLHVAHALLKKQDPDVKVVLVSKISHMYWNMASVRAVVPGQLGGEDLVRPLSTALSRYPSTSYEIVIGSADSSDFDAKTVTVTVTANGTTRTIAYDQLVLATGSRCPTDNVPWKANGSYDSILDSINRAKESVKNAKQIVIAGSGYTGIELAGELGYEYQKDGSKTITLLSADADDKSMFGGDMVAPALANELRKLKVNIRHSVRVVDARKQEGPEEKWAITLEGGEQVTADAYFPTMGLVPNTEYINAKHLSESKTVVVDEYLRVSGAPEGTVWAAGDIVSKPRAGFMITQKQATTVAKNVELALKGKPPVVHKGMPMDVIACATGRGRGAGRIGSSIKMPSLMVWAAKGRTLGLNYLKGYVDGSVA</sequence>
<dbReference type="GO" id="GO:0005737">
    <property type="term" value="C:cytoplasm"/>
    <property type="evidence" value="ECO:0007669"/>
    <property type="project" value="TreeGrafter"/>
</dbReference>
<dbReference type="PRINTS" id="PR00368">
    <property type="entry name" value="FADPNR"/>
</dbReference>
<dbReference type="AlphaFoldDB" id="A0AA39XN59"/>
<dbReference type="PRINTS" id="PR00469">
    <property type="entry name" value="PNDRDTASEII"/>
</dbReference>
<dbReference type="InterPro" id="IPR023753">
    <property type="entry name" value="FAD/NAD-binding_dom"/>
</dbReference>
<evidence type="ECO:0000256" key="3">
    <source>
        <dbReference type="ARBA" id="ARBA00022827"/>
    </source>
</evidence>
<dbReference type="GO" id="GO:0050660">
    <property type="term" value="F:flavin adenine dinucleotide binding"/>
    <property type="evidence" value="ECO:0007669"/>
    <property type="project" value="TreeGrafter"/>
</dbReference>
<dbReference type="PANTHER" id="PTHR43735">
    <property type="entry name" value="APOPTOSIS-INDUCING FACTOR 1"/>
    <property type="match status" value="1"/>
</dbReference>
<dbReference type="SUPFAM" id="SSF51905">
    <property type="entry name" value="FAD/NAD(P)-binding domain"/>
    <property type="match status" value="1"/>
</dbReference>
<keyword evidence="7" id="KW-1185">Reference proteome</keyword>
<keyword evidence="4" id="KW-0560">Oxidoreductase</keyword>
<evidence type="ECO:0000256" key="2">
    <source>
        <dbReference type="ARBA" id="ARBA00022630"/>
    </source>
</evidence>
<organism evidence="6 7">
    <name type="scientific">Bombardia bombarda</name>
    <dbReference type="NCBI Taxonomy" id="252184"/>
    <lineage>
        <taxon>Eukaryota</taxon>
        <taxon>Fungi</taxon>
        <taxon>Dikarya</taxon>
        <taxon>Ascomycota</taxon>
        <taxon>Pezizomycotina</taxon>
        <taxon>Sordariomycetes</taxon>
        <taxon>Sordariomycetidae</taxon>
        <taxon>Sordariales</taxon>
        <taxon>Lasiosphaeriaceae</taxon>
        <taxon>Bombardia</taxon>
    </lineage>
</organism>
<dbReference type="EMBL" id="JAULSR010000001">
    <property type="protein sequence ID" value="KAK0637109.1"/>
    <property type="molecule type" value="Genomic_DNA"/>
</dbReference>
<proteinExistence type="inferred from homology"/>
<comment type="similarity">
    <text evidence="1">Belongs to the FAD-dependent oxidoreductase family.</text>
</comment>
<dbReference type="Proteomes" id="UP001174934">
    <property type="component" value="Unassembled WGS sequence"/>
</dbReference>
<reference evidence="6" key="1">
    <citation type="submission" date="2023-06" db="EMBL/GenBank/DDBJ databases">
        <title>Genome-scale phylogeny and comparative genomics of the fungal order Sordariales.</title>
        <authorList>
            <consortium name="Lawrence Berkeley National Laboratory"/>
            <person name="Hensen N."/>
            <person name="Bonometti L."/>
            <person name="Westerberg I."/>
            <person name="Brannstrom I.O."/>
            <person name="Guillou S."/>
            <person name="Cros-Aarteil S."/>
            <person name="Calhoun S."/>
            <person name="Haridas S."/>
            <person name="Kuo A."/>
            <person name="Mondo S."/>
            <person name="Pangilinan J."/>
            <person name="Riley R."/>
            <person name="LaButti K."/>
            <person name="Andreopoulos B."/>
            <person name="Lipzen A."/>
            <person name="Chen C."/>
            <person name="Yanf M."/>
            <person name="Daum C."/>
            <person name="Ng V."/>
            <person name="Clum A."/>
            <person name="Steindorff A."/>
            <person name="Ohm R."/>
            <person name="Martin F."/>
            <person name="Silar P."/>
            <person name="Natvig D."/>
            <person name="Lalanne C."/>
            <person name="Gautier V."/>
            <person name="Ament-velasquez S.L."/>
            <person name="Kruys A."/>
            <person name="Hutchinson M.I."/>
            <person name="Powell A.J."/>
            <person name="Barry K."/>
            <person name="Miller A.N."/>
            <person name="Grigoriev I.V."/>
            <person name="Debuchy R."/>
            <person name="Gladieux P."/>
            <person name="Thoren M.H."/>
            <person name="Johannesson H."/>
        </authorList>
    </citation>
    <scope>NUCLEOTIDE SEQUENCE</scope>
    <source>
        <strain evidence="6">SMH3391-2</strain>
    </source>
</reference>
<evidence type="ECO:0000256" key="4">
    <source>
        <dbReference type="ARBA" id="ARBA00023002"/>
    </source>
</evidence>
<dbReference type="PANTHER" id="PTHR43735:SF3">
    <property type="entry name" value="FERROPTOSIS SUPPRESSOR PROTEIN 1"/>
    <property type="match status" value="1"/>
</dbReference>
<dbReference type="Gene3D" id="3.50.50.100">
    <property type="match status" value="1"/>
</dbReference>
<evidence type="ECO:0000256" key="1">
    <source>
        <dbReference type="ARBA" id="ARBA00006442"/>
    </source>
</evidence>
<dbReference type="Pfam" id="PF07992">
    <property type="entry name" value="Pyr_redox_2"/>
    <property type="match status" value="1"/>
</dbReference>
<comment type="caution">
    <text evidence="6">The sequence shown here is derived from an EMBL/GenBank/DDBJ whole genome shotgun (WGS) entry which is preliminary data.</text>
</comment>
<dbReference type="GO" id="GO:0004174">
    <property type="term" value="F:electron-transferring-flavoprotein dehydrogenase activity"/>
    <property type="evidence" value="ECO:0007669"/>
    <property type="project" value="TreeGrafter"/>
</dbReference>
<keyword evidence="3" id="KW-0274">FAD</keyword>
<evidence type="ECO:0000313" key="6">
    <source>
        <dbReference type="EMBL" id="KAK0637109.1"/>
    </source>
</evidence>
<gene>
    <name evidence="6" type="ORF">B0T17DRAFT_98379</name>
</gene>
<evidence type="ECO:0000313" key="7">
    <source>
        <dbReference type="Proteomes" id="UP001174934"/>
    </source>
</evidence>
<accession>A0AA39XN59</accession>
<evidence type="ECO:0000259" key="5">
    <source>
        <dbReference type="Pfam" id="PF07992"/>
    </source>
</evidence>
<keyword evidence="2" id="KW-0285">Flavoprotein</keyword>
<protein>
    <recommendedName>
        <fullName evidence="5">FAD/NAD(P)-binding domain-containing protein</fullName>
    </recommendedName>
</protein>
<dbReference type="InterPro" id="IPR036188">
    <property type="entry name" value="FAD/NAD-bd_sf"/>
</dbReference>
<feature type="domain" description="FAD/NAD(P)-binding" evidence="5">
    <location>
        <begin position="4"/>
        <end position="298"/>
    </location>
</feature>
<name>A0AA39XN59_9PEZI</name>